<sequence length="454" mass="50130" precursor="true">MPMPDRPIYLAVFLLVSACSALAYATDRPNIVIVMADDMGWRDTNYAGSPHAKTPHLDAMAAAGLRFDYFYPGGQMCSPGRFAAMTGRTPIRTGLHHLGAIRPQEFTLPQALKTVGYKTAQFGKWHLGGNETSPAKMGFDEATWAINYFDLGAKLQIGDTKEFVALDGDTSVATMDLALKYIRKQAAEQVPFFTYVCFGSPHRPHQASEEFKAIYKDLPAKQQDFYGEISGLDAAVGNLRAELHKLKIADNTLVWFTSDNGGITPLSQDPAGKGKMNVGVRTVSVLEWPAKIKQPRITEVPCAHMDIYPTLLAINDIERPNQPVLDGLNLVPLFDGKMTARDKPLGFLLWNGSGKFDNVDFETELQGVWIDGKYKLIVPPSKVAETEPKAGRKKNGKRANQPQEVQLFDIFADPAHKTNLADQHPEIVTSMRAALVAWQKSVRSSFDGNDFSKK</sequence>
<dbReference type="AlphaFoldDB" id="A0A517YNB8"/>
<evidence type="ECO:0000256" key="1">
    <source>
        <dbReference type="ARBA" id="ARBA00008779"/>
    </source>
</evidence>
<evidence type="ECO:0000256" key="3">
    <source>
        <dbReference type="SAM" id="SignalP"/>
    </source>
</evidence>
<evidence type="ECO:0000313" key="6">
    <source>
        <dbReference type="Proteomes" id="UP000315017"/>
    </source>
</evidence>
<feature type="domain" description="Sulfatase N-terminal" evidence="4">
    <location>
        <begin position="29"/>
        <end position="314"/>
    </location>
</feature>
<keyword evidence="6" id="KW-1185">Reference proteome</keyword>
<accession>A0A517YNB8</accession>
<gene>
    <name evidence="5" type="primary">atsA_60</name>
    <name evidence="5" type="ORF">ETAA8_68710</name>
</gene>
<reference evidence="5 6" key="1">
    <citation type="submission" date="2019-02" db="EMBL/GenBank/DDBJ databases">
        <title>Deep-cultivation of Planctomycetes and their phenomic and genomic characterization uncovers novel biology.</title>
        <authorList>
            <person name="Wiegand S."/>
            <person name="Jogler M."/>
            <person name="Boedeker C."/>
            <person name="Pinto D."/>
            <person name="Vollmers J."/>
            <person name="Rivas-Marin E."/>
            <person name="Kohn T."/>
            <person name="Peeters S.H."/>
            <person name="Heuer A."/>
            <person name="Rast P."/>
            <person name="Oberbeckmann S."/>
            <person name="Bunk B."/>
            <person name="Jeske O."/>
            <person name="Meyerdierks A."/>
            <person name="Storesund J.E."/>
            <person name="Kallscheuer N."/>
            <person name="Luecker S."/>
            <person name="Lage O.M."/>
            <person name="Pohl T."/>
            <person name="Merkel B.J."/>
            <person name="Hornburger P."/>
            <person name="Mueller R.-W."/>
            <person name="Bruemmer F."/>
            <person name="Labrenz M."/>
            <person name="Spormann A.M."/>
            <person name="Op den Camp H."/>
            <person name="Overmann J."/>
            <person name="Amann R."/>
            <person name="Jetten M.S.M."/>
            <person name="Mascher T."/>
            <person name="Medema M.H."/>
            <person name="Devos D.P."/>
            <person name="Kaster A.-K."/>
            <person name="Ovreas L."/>
            <person name="Rohde M."/>
            <person name="Galperin M.Y."/>
            <person name="Jogler C."/>
        </authorList>
    </citation>
    <scope>NUCLEOTIDE SEQUENCE [LARGE SCALE GENOMIC DNA]</scope>
    <source>
        <strain evidence="5 6">ETA_A8</strain>
    </source>
</reference>
<keyword evidence="3" id="KW-0732">Signal</keyword>
<dbReference type="InterPro" id="IPR050738">
    <property type="entry name" value="Sulfatase"/>
</dbReference>
<feature type="signal peptide" evidence="3">
    <location>
        <begin position="1"/>
        <end position="25"/>
    </location>
</feature>
<dbReference type="Gene3D" id="3.40.720.10">
    <property type="entry name" value="Alkaline Phosphatase, subunit A"/>
    <property type="match status" value="1"/>
</dbReference>
<dbReference type="PANTHER" id="PTHR42693:SF53">
    <property type="entry name" value="ENDO-4-O-SULFATASE"/>
    <property type="match status" value="1"/>
</dbReference>
<evidence type="ECO:0000313" key="5">
    <source>
        <dbReference type="EMBL" id="QDU31711.1"/>
    </source>
</evidence>
<name>A0A517YNB8_9BACT</name>
<dbReference type="InterPro" id="IPR017850">
    <property type="entry name" value="Alkaline_phosphatase_core_sf"/>
</dbReference>
<comment type="similarity">
    <text evidence="1">Belongs to the sulfatase family.</text>
</comment>
<dbReference type="SUPFAM" id="SSF53649">
    <property type="entry name" value="Alkaline phosphatase-like"/>
    <property type="match status" value="1"/>
</dbReference>
<evidence type="ECO:0000259" key="4">
    <source>
        <dbReference type="Pfam" id="PF00884"/>
    </source>
</evidence>
<keyword evidence="2 5" id="KW-0378">Hydrolase</keyword>
<dbReference type="InterPro" id="IPR000917">
    <property type="entry name" value="Sulfatase_N"/>
</dbReference>
<dbReference type="PROSITE" id="PS51257">
    <property type="entry name" value="PROKAR_LIPOPROTEIN"/>
    <property type="match status" value="1"/>
</dbReference>
<dbReference type="Gene3D" id="3.30.1120.10">
    <property type="match status" value="1"/>
</dbReference>
<dbReference type="OrthoDB" id="9783154at2"/>
<feature type="chain" id="PRO_5021996634" evidence="3">
    <location>
        <begin position="26"/>
        <end position="454"/>
    </location>
</feature>
<organism evidence="5 6">
    <name type="scientific">Anatilimnocola aggregata</name>
    <dbReference type="NCBI Taxonomy" id="2528021"/>
    <lineage>
        <taxon>Bacteria</taxon>
        <taxon>Pseudomonadati</taxon>
        <taxon>Planctomycetota</taxon>
        <taxon>Planctomycetia</taxon>
        <taxon>Pirellulales</taxon>
        <taxon>Pirellulaceae</taxon>
        <taxon>Anatilimnocola</taxon>
    </lineage>
</organism>
<protein>
    <submittedName>
        <fullName evidence="5">Arylsulfatase</fullName>
        <ecNumber evidence="5">3.1.6.1</ecNumber>
    </submittedName>
</protein>
<proteinExistence type="inferred from homology"/>
<dbReference type="EMBL" id="CP036274">
    <property type="protein sequence ID" value="QDU31711.1"/>
    <property type="molecule type" value="Genomic_DNA"/>
</dbReference>
<dbReference type="KEGG" id="aagg:ETAA8_68710"/>
<dbReference type="Pfam" id="PF00884">
    <property type="entry name" value="Sulfatase"/>
    <property type="match status" value="1"/>
</dbReference>
<evidence type="ECO:0000256" key="2">
    <source>
        <dbReference type="ARBA" id="ARBA00022801"/>
    </source>
</evidence>
<dbReference type="GO" id="GO:0004065">
    <property type="term" value="F:arylsulfatase activity"/>
    <property type="evidence" value="ECO:0007669"/>
    <property type="project" value="UniProtKB-EC"/>
</dbReference>
<dbReference type="PANTHER" id="PTHR42693">
    <property type="entry name" value="ARYLSULFATASE FAMILY MEMBER"/>
    <property type="match status" value="1"/>
</dbReference>
<dbReference type="Proteomes" id="UP000315017">
    <property type="component" value="Chromosome"/>
</dbReference>
<dbReference type="EC" id="3.1.6.1" evidence="5"/>